<proteinExistence type="predicted"/>
<dbReference type="GO" id="GO:0004114">
    <property type="term" value="F:3',5'-cyclic-nucleotide phosphodiesterase activity"/>
    <property type="evidence" value="ECO:0007669"/>
    <property type="project" value="InterPro"/>
</dbReference>
<keyword evidence="1" id="KW-0479">Metal-binding</keyword>
<feature type="region of interest" description="Disordered" evidence="3">
    <location>
        <begin position="326"/>
        <end position="367"/>
    </location>
</feature>
<dbReference type="InterPro" id="IPR002073">
    <property type="entry name" value="PDEase_catalytic_dom"/>
</dbReference>
<reference evidence="5 6" key="1">
    <citation type="journal article" date="2023" name="Commun. Biol.">
        <title>Reorganization of the ancestral sex-determining regions during the evolution of trioecy in Pleodorina starrii.</title>
        <authorList>
            <person name="Takahashi K."/>
            <person name="Suzuki S."/>
            <person name="Kawai-Toyooka H."/>
            <person name="Yamamoto K."/>
            <person name="Hamaji T."/>
            <person name="Ootsuki R."/>
            <person name="Yamaguchi H."/>
            <person name="Kawachi M."/>
            <person name="Higashiyama T."/>
            <person name="Nozaki H."/>
        </authorList>
    </citation>
    <scope>NUCLEOTIDE SEQUENCE [LARGE SCALE GENOMIC DNA]</scope>
    <source>
        <strain evidence="5 6">NIES-4479</strain>
    </source>
</reference>
<dbReference type="GO" id="GO:0046872">
    <property type="term" value="F:metal ion binding"/>
    <property type="evidence" value="ECO:0007669"/>
    <property type="project" value="UniProtKB-KW"/>
</dbReference>
<dbReference type="Pfam" id="PF00233">
    <property type="entry name" value="PDEase_I"/>
    <property type="match status" value="1"/>
</dbReference>
<feature type="compositionally biased region" description="Low complexity" evidence="3">
    <location>
        <begin position="274"/>
        <end position="283"/>
    </location>
</feature>
<dbReference type="Proteomes" id="UP001165080">
    <property type="component" value="Unassembled WGS sequence"/>
</dbReference>
<keyword evidence="6" id="KW-1185">Reference proteome</keyword>
<feature type="region of interest" description="Disordered" evidence="3">
    <location>
        <begin position="75"/>
        <end position="107"/>
    </location>
</feature>
<feature type="compositionally biased region" description="Basic and acidic residues" evidence="3">
    <location>
        <begin position="249"/>
        <end position="258"/>
    </location>
</feature>
<dbReference type="PANTHER" id="PTHR11347">
    <property type="entry name" value="CYCLIC NUCLEOTIDE PHOSPHODIESTERASE"/>
    <property type="match status" value="1"/>
</dbReference>
<name>A0A9W6BNM6_9CHLO</name>
<dbReference type="SMART" id="SM00471">
    <property type="entry name" value="HDc"/>
    <property type="match status" value="1"/>
</dbReference>
<feature type="region of interest" description="Disordered" evidence="3">
    <location>
        <begin position="630"/>
        <end position="663"/>
    </location>
</feature>
<dbReference type="GO" id="GO:0007165">
    <property type="term" value="P:signal transduction"/>
    <property type="evidence" value="ECO:0007669"/>
    <property type="project" value="InterPro"/>
</dbReference>
<feature type="compositionally biased region" description="Low complexity" evidence="3">
    <location>
        <begin position="357"/>
        <end position="367"/>
    </location>
</feature>
<dbReference type="InterPro" id="IPR003607">
    <property type="entry name" value="HD/PDEase_dom"/>
</dbReference>
<dbReference type="CDD" id="cd00077">
    <property type="entry name" value="HDc"/>
    <property type="match status" value="1"/>
</dbReference>
<comment type="caution">
    <text evidence="5">The sequence shown here is derived from an EMBL/GenBank/DDBJ whole genome shotgun (WGS) entry which is preliminary data.</text>
</comment>
<organism evidence="5 6">
    <name type="scientific">Pleodorina starrii</name>
    <dbReference type="NCBI Taxonomy" id="330485"/>
    <lineage>
        <taxon>Eukaryota</taxon>
        <taxon>Viridiplantae</taxon>
        <taxon>Chlorophyta</taxon>
        <taxon>core chlorophytes</taxon>
        <taxon>Chlorophyceae</taxon>
        <taxon>CS clade</taxon>
        <taxon>Chlamydomonadales</taxon>
        <taxon>Volvocaceae</taxon>
        <taxon>Pleodorina</taxon>
    </lineage>
</organism>
<evidence type="ECO:0000313" key="6">
    <source>
        <dbReference type="Proteomes" id="UP001165080"/>
    </source>
</evidence>
<dbReference type="EMBL" id="BRXU01000012">
    <property type="protein sequence ID" value="GLC55070.1"/>
    <property type="molecule type" value="Genomic_DNA"/>
</dbReference>
<dbReference type="Gene3D" id="1.10.1300.10">
    <property type="entry name" value="3'5'-cyclic nucleotide phosphodiesterase, catalytic domain"/>
    <property type="match status" value="1"/>
</dbReference>
<evidence type="ECO:0000256" key="3">
    <source>
        <dbReference type="SAM" id="MobiDB-lite"/>
    </source>
</evidence>
<dbReference type="PROSITE" id="PS51845">
    <property type="entry name" value="PDEASE_I_2"/>
    <property type="match status" value="1"/>
</dbReference>
<gene>
    <name evidence="5" type="primary">PLEST008990</name>
    <name evidence="5" type="ORF">PLESTB_000940400</name>
</gene>
<feature type="domain" description="PDEase" evidence="4">
    <location>
        <begin position="402"/>
        <end position="802"/>
    </location>
</feature>
<dbReference type="InterPro" id="IPR036971">
    <property type="entry name" value="PDEase_catalytic_dom_sf"/>
</dbReference>
<feature type="compositionally biased region" description="Low complexity" evidence="3">
    <location>
        <begin position="202"/>
        <end position="219"/>
    </location>
</feature>
<dbReference type="AlphaFoldDB" id="A0A9W6BNM6"/>
<evidence type="ECO:0000259" key="4">
    <source>
        <dbReference type="PROSITE" id="PS51845"/>
    </source>
</evidence>
<sequence>MGDHLKDSRPQSLDENLVFFQHYCRSRRHSSDACLGLRQDGTKNMESERVLDAERLSLSVRPFWQRLPNVPEVELPGASGFPPPRPRLEPPSTSLCGAPPQSPACHHRMREAGGQMQEAVMKDLMEAKRASRGRADTAADLLLVLLSDMLLGRQPDLGDVALARGLLLRHTDPYQPLSLGRQMREANLEADVVRALMSQLGASSSSAASEPATPRSSRPGLQPPKPPDAATSRRSGGGAAAGAAGASEEASRSSERGAAEGGGRCAASCTAAAAGSRGSSWGSQTGDGNAVEGGGKEEPEGKEEEEVAGESLAEGLAEVLGLPAAAAPPPRVLSPRRRRQRLSWGARGSESGGQASGVGCSSGSDSDCGPQLLSPRYETAAATATATATAAAMSCSGSSGSVPPPVLEEVERVLALADAWQYDTWRLAEVTQGHALSCLGFYLLHREGLISQFRIRPTKLARLLRTLESGYPSNPYHNSTHAADVLQTLHVLLRGSGLSAATPGGHYLDRLGLMAAYFAAMIHDHGHPGLTSDFLVGTSHPLALRYNDRSPLENHHGASFFELMGQQGLEALEGLAGAERSAFRKLVLDLVLATDMKQHFALLAHFNTAHRLAPYNKEAGPWALLNTAAHSGGARGGGSSRHQQSNRCTPEPSGGDDAGAAAATVGRHERLEAAAGGVAVAVTPGEEPRPLDETERLLSLQIALKAADLGHLGEELGVHKRWVRCLEEEFFLQGDREAALGLPISPLFDRTKQGASKSQVGFYDFIALPLVHSLASAFPGALPLLAAFTDNYDHWRGVEKKAAAAAAAVQQQQAAGTVTVTGEGSQ</sequence>
<accession>A0A9W6BNM6</accession>
<dbReference type="SUPFAM" id="SSF109604">
    <property type="entry name" value="HD-domain/PDEase-like"/>
    <property type="match status" value="1"/>
</dbReference>
<feature type="region of interest" description="Disordered" evidence="3">
    <location>
        <begin position="201"/>
        <end position="262"/>
    </location>
</feature>
<protein>
    <recommendedName>
        <fullName evidence="4">PDEase domain-containing protein</fullName>
    </recommendedName>
</protein>
<evidence type="ECO:0000256" key="1">
    <source>
        <dbReference type="ARBA" id="ARBA00022723"/>
    </source>
</evidence>
<evidence type="ECO:0000256" key="2">
    <source>
        <dbReference type="ARBA" id="ARBA00022801"/>
    </source>
</evidence>
<feature type="region of interest" description="Disordered" evidence="3">
    <location>
        <begin position="274"/>
        <end position="312"/>
    </location>
</feature>
<evidence type="ECO:0000313" key="5">
    <source>
        <dbReference type="EMBL" id="GLC55070.1"/>
    </source>
</evidence>
<keyword evidence="2" id="KW-0378">Hydrolase</keyword>